<feature type="transmembrane region" description="Helical" evidence="1">
    <location>
        <begin position="38"/>
        <end position="56"/>
    </location>
</feature>
<protein>
    <recommendedName>
        <fullName evidence="4">MFS transporter</fullName>
    </recommendedName>
</protein>
<organism evidence="2 3">
    <name type="scientific">Corynebacterium guangdongense</name>
    <dbReference type="NCBI Taxonomy" id="1783348"/>
    <lineage>
        <taxon>Bacteria</taxon>
        <taxon>Bacillati</taxon>
        <taxon>Actinomycetota</taxon>
        <taxon>Actinomycetes</taxon>
        <taxon>Mycobacteriales</taxon>
        <taxon>Corynebacteriaceae</taxon>
        <taxon>Corynebacterium</taxon>
    </lineage>
</organism>
<dbReference type="PANTHER" id="PTHR23526:SF1">
    <property type="entry name" value="MAJOR FACILITATOR SUPERFAMILY MFS_1"/>
    <property type="match status" value="1"/>
</dbReference>
<feature type="transmembrane region" description="Helical" evidence="1">
    <location>
        <begin position="356"/>
        <end position="378"/>
    </location>
</feature>
<keyword evidence="3" id="KW-1185">Reference proteome</keyword>
<feature type="transmembrane region" description="Helical" evidence="1">
    <location>
        <begin position="259"/>
        <end position="279"/>
    </location>
</feature>
<gene>
    <name evidence="2" type="ORF">J2S39_000576</name>
</gene>
<feature type="transmembrane region" description="Helical" evidence="1">
    <location>
        <begin position="317"/>
        <end position="336"/>
    </location>
</feature>
<evidence type="ECO:0000256" key="1">
    <source>
        <dbReference type="SAM" id="Phobius"/>
    </source>
</evidence>
<dbReference type="RefSeq" id="WP_290197891.1">
    <property type="nucleotide sequence ID" value="NZ_CP047654.1"/>
</dbReference>
<dbReference type="Gene3D" id="1.20.1250.20">
    <property type="entry name" value="MFS general substrate transporter like domains"/>
    <property type="match status" value="1"/>
</dbReference>
<dbReference type="InterPro" id="IPR036259">
    <property type="entry name" value="MFS_trans_sf"/>
</dbReference>
<dbReference type="SUPFAM" id="SSF103473">
    <property type="entry name" value="MFS general substrate transporter"/>
    <property type="match status" value="1"/>
</dbReference>
<sequence length="409" mass="42356">MSEFDASLEKRNARLFVLANGAQGVGDQLVSGKTVLPWLFQAAGVPGFFTALLVPIRESGSMLPQAALTPWVTSRRSRARVFMVGSTGQAVAAGLIALAALLLEGWALGLSVVVLLGVLALFRALCSISGKDVQGRTISKGRRGLITGRSTAVGGGVSLLIGLALSTLTGELPAWLLAGLIGLGALGWLLATLVFTGIREPAPDEEPGPPSESWWADTWSLFTGDARFRRFVIVRSLLLVSALSTTFVVTLSQEVGHDISGLGMFVIASALASLLGGPISGRLADVSSRNVMAAGSATASVVIVLVVLAAWLSPQTLAPVALPVGFFLIQLAHTCVRVGRKTYIVDMAEGDQRTRYTAAANTLMGVILLLVGVVSGAVAQFGSVAALLFLAVIGVLGVLMTRSLADVSA</sequence>
<comment type="caution">
    <text evidence="2">The sequence shown here is derived from an EMBL/GenBank/DDBJ whole genome shotgun (WGS) entry which is preliminary data.</text>
</comment>
<feature type="transmembrane region" description="Helical" evidence="1">
    <location>
        <begin position="106"/>
        <end position="125"/>
    </location>
</feature>
<proteinExistence type="predicted"/>
<dbReference type="Proteomes" id="UP001180840">
    <property type="component" value="Unassembled WGS sequence"/>
</dbReference>
<keyword evidence="1" id="KW-1133">Transmembrane helix</keyword>
<feature type="transmembrane region" description="Helical" evidence="1">
    <location>
        <begin position="291"/>
        <end position="311"/>
    </location>
</feature>
<keyword evidence="1" id="KW-0472">Membrane</keyword>
<feature type="transmembrane region" description="Helical" evidence="1">
    <location>
        <begin position="81"/>
        <end position="100"/>
    </location>
</feature>
<accession>A0ABU1ZVL6</accession>
<evidence type="ECO:0008006" key="4">
    <source>
        <dbReference type="Google" id="ProtNLM"/>
    </source>
</evidence>
<feature type="transmembrane region" description="Helical" evidence="1">
    <location>
        <begin position="232"/>
        <end position="253"/>
    </location>
</feature>
<evidence type="ECO:0000313" key="3">
    <source>
        <dbReference type="Proteomes" id="UP001180840"/>
    </source>
</evidence>
<reference evidence="2" key="1">
    <citation type="submission" date="2023-07" db="EMBL/GenBank/DDBJ databases">
        <title>Sequencing the genomes of 1000 actinobacteria strains.</title>
        <authorList>
            <person name="Klenk H.-P."/>
        </authorList>
    </citation>
    <scope>NUCLEOTIDE SEQUENCE</scope>
    <source>
        <strain evidence="2">DSM 107476</strain>
    </source>
</reference>
<feature type="transmembrane region" description="Helical" evidence="1">
    <location>
        <begin position="146"/>
        <end position="168"/>
    </location>
</feature>
<dbReference type="InterPro" id="IPR011701">
    <property type="entry name" value="MFS"/>
</dbReference>
<name>A0ABU1ZVL6_9CORY</name>
<evidence type="ECO:0000313" key="2">
    <source>
        <dbReference type="EMBL" id="MDR7328900.1"/>
    </source>
</evidence>
<keyword evidence="1" id="KW-0812">Transmembrane</keyword>
<dbReference type="InterPro" id="IPR052528">
    <property type="entry name" value="Sugar_transport-like"/>
</dbReference>
<dbReference type="EMBL" id="JAVDXZ010000001">
    <property type="protein sequence ID" value="MDR7328900.1"/>
    <property type="molecule type" value="Genomic_DNA"/>
</dbReference>
<dbReference type="PANTHER" id="PTHR23526">
    <property type="entry name" value="INTEGRAL MEMBRANE TRANSPORT PROTEIN-RELATED"/>
    <property type="match status" value="1"/>
</dbReference>
<feature type="transmembrane region" description="Helical" evidence="1">
    <location>
        <begin position="174"/>
        <end position="195"/>
    </location>
</feature>
<feature type="transmembrane region" description="Helical" evidence="1">
    <location>
        <begin position="384"/>
        <end position="405"/>
    </location>
</feature>
<dbReference type="Pfam" id="PF07690">
    <property type="entry name" value="MFS_1"/>
    <property type="match status" value="1"/>
</dbReference>